<feature type="region of interest" description="Disordered" evidence="1">
    <location>
        <begin position="348"/>
        <end position="369"/>
    </location>
</feature>
<dbReference type="InterPro" id="IPR013783">
    <property type="entry name" value="Ig-like_fold"/>
</dbReference>
<dbReference type="PROSITE" id="PS51257">
    <property type="entry name" value="PROKAR_LIPOPROTEIN"/>
    <property type="match status" value="1"/>
</dbReference>
<accession>A0A0R1QEE8</accession>
<dbReference type="InterPro" id="IPR032364">
    <property type="entry name" value="GramPos_pilinD1_N"/>
</dbReference>
<feature type="signal peptide" evidence="3">
    <location>
        <begin position="1"/>
        <end position="19"/>
    </location>
</feature>
<keyword evidence="2" id="KW-0812">Transmembrane</keyword>
<evidence type="ECO:0000256" key="1">
    <source>
        <dbReference type="SAM" id="MobiDB-lite"/>
    </source>
</evidence>
<dbReference type="Proteomes" id="UP000051790">
    <property type="component" value="Unassembled WGS sequence"/>
</dbReference>
<keyword evidence="3" id="KW-0732">Signal</keyword>
<feature type="chain" id="PRO_5039273009" description="Pilus assembly protein" evidence="3">
    <location>
        <begin position="20"/>
        <end position="403"/>
    </location>
</feature>
<feature type="domain" description="SpaA-like prealbumin fold" evidence="5">
    <location>
        <begin position="210"/>
        <end position="306"/>
    </location>
</feature>
<protein>
    <recommendedName>
        <fullName evidence="8">Pilus assembly protein</fullName>
    </recommendedName>
</protein>
<dbReference type="Gene3D" id="2.60.40.10">
    <property type="entry name" value="Immunoglobulins"/>
    <property type="match status" value="2"/>
</dbReference>
<name>A0A0R1QEE8_9LACO</name>
<evidence type="ECO:0000256" key="3">
    <source>
        <dbReference type="SAM" id="SignalP"/>
    </source>
</evidence>
<dbReference type="InterPro" id="IPR041033">
    <property type="entry name" value="SpaA_PFL_dom_1"/>
</dbReference>
<keyword evidence="2" id="KW-1133">Transmembrane helix</keyword>
<gene>
    <name evidence="6" type="ORF">FD01_GL002662</name>
</gene>
<dbReference type="Pfam" id="PF17802">
    <property type="entry name" value="SpaA"/>
    <property type="match status" value="1"/>
</dbReference>
<keyword evidence="7" id="KW-1185">Reference proteome</keyword>
<evidence type="ECO:0008006" key="8">
    <source>
        <dbReference type="Google" id="ProtNLM"/>
    </source>
</evidence>
<evidence type="ECO:0000259" key="4">
    <source>
        <dbReference type="Pfam" id="PF16555"/>
    </source>
</evidence>
<evidence type="ECO:0000313" key="7">
    <source>
        <dbReference type="Proteomes" id="UP000051790"/>
    </source>
</evidence>
<dbReference type="EMBL" id="AZEU01000304">
    <property type="protein sequence ID" value="KRL39192.1"/>
    <property type="molecule type" value="Genomic_DNA"/>
</dbReference>
<comment type="caution">
    <text evidence="6">The sequence shown here is derived from an EMBL/GenBank/DDBJ whole genome shotgun (WGS) entry which is preliminary data.</text>
</comment>
<feature type="transmembrane region" description="Helical" evidence="2">
    <location>
        <begin position="377"/>
        <end position="397"/>
    </location>
</feature>
<dbReference type="Pfam" id="PF16555">
    <property type="entry name" value="GramPos_pilinD1"/>
    <property type="match status" value="1"/>
</dbReference>
<dbReference type="PATRIC" id="fig|1423769.4.peg.2870"/>
<feature type="domain" description="Gram-positive pilin subunit D1 N-terminal" evidence="4">
    <location>
        <begin position="28"/>
        <end position="195"/>
    </location>
</feature>
<dbReference type="RefSeq" id="WP_056965048.1">
    <property type="nucleotide sequence ID" value="NZ_AZEU01000304.1"/>
</dbReference>
<evidence type="ECO:0000256" key="2">
    <source>
        <dbReference type="SAM" id="Phobius"/>
    </source>
</evidence>
<proteinExistence type="predicted"/>
<evidence type="ECO:0000313" key="6">
    <source>
        <dbReference type="EMBL" id="KRL39192.1"/>
    </source>
</evidence>
<evidence type="ECO:0000259" key="5">
    <source>
        <dbReference type="Pfam" id="PF17802"/>
    </source>
</evidence>
<dbReference type="OrthoDB" id="2326665at2"/>
<dbReference type="AlphaFoldDB" id="A0A0R1QEE8"/>
<sequence>MKKLIAFLSLLAFSCIVWGQTQTVHAQDLTTLMLHKRIYRDARLANVEQWEYDNHGQEVIQSDHSFGLNGANFDVYDASDFYAKAKTDGETEAEFAQRLAQLDRKSAEALAKAHDLPTVANLKTATVNGEDGVASLNVPTYSGDHYAAYLLIETSVDADTLVNVDLTKKAAPMYLRLGHTSQTTLNPVHLYPKNVGYVRDPFFFKWGKQLDGTTKRLKGVTFALYRVDETGKKLYLDSAPVFDLKNNWIATTEPMNNVQVAKFISDEHGLVDSGERFLPAGTYYFEELQALKGYAKASKPVEVIVPATWYDDDGHFLPVTINGEAMDETLSGVVKESTIQKGHPRVYNTQLQPSTTPKPSTPAQSLPSTSLPSMGAAMSWLAVIIGLIMMIAALRWLNKKRSL</sequence>
<organism evidence="6 7">
    <name type="scientific">Lacticaseibacillus manihotivorans DSM 13343 = JCM 12514</name>
    <dbReference type="NCBI Taxonomy" id="1423769"/>
    <lineage>
        <taxon>Bacteria</taxon>
        <taxon>Bacillati</taxon>
        <taxon>Bacillota</taxon>
        <taxon>Bacilli</taxon>
        <taxon>Lactobacillales</taxon>
        <taxon>Lactobacillaceae</taxon>
        <taxon>Lacticaseibacillus</taxon>
    </lineage>
</organism>
<keyword evidence="2" id="KW-0472">Membrane</keyword>
<reference evidence="6 7" key="1">
    <citation type="journal article" date="2015" name="Genome Announc.">
        <title>Expanding the biotechnology potential of lactobacilli through comparative genomics of 213 strains and associated genera.</title>
        <authorList>
            <person name="Sun Z."/>
            <person name="Harris H.M."/>
            <person name="McCann A."/>
            <person name="Guo C."/>
            <person name="Argimon S."/>
            <person name="Zhang W."/>
            <person name="Yang X."/>
            <person name="Jeffery I.B."/>
            <person name="Cooney J.C."/>
            <person name="Kagawa T.F."/>
            <person name="Liu W."/>
            <person name="Song Y."/>
            <person name="Salvetti E."/>
            <person name="Wrobel A."/>
            <person name="Rasinkangas P."/>
            <person name="Parkhill J."/>
            <person name="Rea M.C."/>
            <person name="O'Sullivan O."/>
            <person name="Ritari J."/>
            <person name="Douillard F.P."/>
            <person name="Paul Ross R."/>
            <person name="Yang R."/>
            <person name="Briner A.E."/>
            <person name="Felis G.E."/>
            <person name="de Vos W.M."/>
            <person name="Barrangou R."/>
            <person name="Klaenhammer T.R."/>
            <person name="Caufield P.W."/>
            <person name="Cui Y."/>
            <person name="Zhang H."/>
            <person name="O'Toole P.W."/>
        </authorList>
    </citation>
    <scope>NUCLEOTIDE SEQUENCE [LARGE SCALE GENOMIC DNA]</scope>
    <source>
        <strain evidence="6 7">DSM 13343</strain>
    </source>
</reference>